<proteinExistence type="predicted"/>
<gene>
    <name evidence="2" type="ORF">J2S59_000241</name>
</gene>
<keyword evidence="1" id="KW-0472">Membrane</keyword>
<feature type="transmembrane region" description="Helical" evidence="1">
    <location>
        <begin position="12"/>
        <end position="29"/>
    </location>
</feature>
<name>A0ABT9NJ37_9ACTN</name>
<keyword evidence="1" id="KW-1133">Transmembrane helix</keyword>
<protein>
    <recommendedName>
        <fullName evidence="4">DUF2510 domain-containing protein</fullName>
    </recommendedName>
</protein>
<evidence type="ECO:0000256" key="1">
    <source>
        <dbReference type="SAM" id="Phobius"/>
    </source>
</evidence>
<dbReference type="EMBL" id="JAUSQM010000001">
    <property type="protein sequence ID" value="MDP9820432.1"/>
    <property type="molecule type" value="Genomic_DNA"/>
</dbReference>
<evidence type="ECO:0000313" key="3">
    <source>
        <dbReference type="Proteomes" id="UP001240447"/>
    </source>
</evidence>
<evidence type="ECO:0008006" key="4">
    <source>
        <dbReference type="Google" id="ProtNLM"/>
    </source>
</evidence>
<reference evidence="2 3" key="1">
    <citation type="submission" date="2023-07" db="EMBL/GenBank/DDBJ databases">
        <title>Sequencing the genomes of 1000 actinobacteria strains.</title>
        <authorList>
            <person name="Klenk H.-P."/>
        </authorList>
    </citation>
    <scope>NUCLEOTIDE SEQUENCE [LARGE SCALE GENOMIC DNA]</scope>
    <source>
        <strain evidence="2 3">GD13</strain>
    </source>
</reference>
<organism evidence="2 3">
    <name type="scientific">Nocardioides massiliensis</name>
    <dbReference type="NCBI Taxonomy" id="1325935"/>
    <lineage>
        <taxon>Bacteria</taxon>
        <taxon>Bacillati</taxon>
        <taxon>Actinomycetota</taxon>
        <taxon>Actinomycetes</taxon>
        <taxon>Propionibacteriales</taxon>
        <taxon>Nocardioidaceae</taxon>
        <taxon>Nocardioides</taxon>
    </lineage>
</organism>
<sequence>MKDQTRSGIQLLCWAAVSGVLLLLGWAVGGEFGQTLAVFAMMGCLVFGLFGLGRISMGLANRSAAPAPKSASDLAPGWHTGDDGVRRYWTGTVWSDVPSDSDPRS</sequence>
<comment type="caution">
    <text evidence="2">The sequence shown here is derived from an EMBL/GenBank/DDBJ whole genome shotgun (WGS) entry which is preliminary data.</text>
</comment>
<keyword evidence="1" id="KW-0812">Transmembrane</keyword>
<keyword evidence="3" id="KW-1185">Reference proteome</keyword>
<dbReference type="RefSeq" id="WP_068116447.1">
    <property type="nucleotide sequence ID" value="NZ_CCXJ01000023.1"/>
</dbReference>
<accession>A0ABT9NJ37</accession>
<evidence type="ECO:0000313" key="2">
    <source>
        <dbReference type="EMBL" id="MDP9820432.1"/>
    </source>
</evidence>
<feature type="transmembrane region" description="Helical" evidence="1">
    <location>
        <begin position="35"/>
        <end position="53"/>
    </location>
</feature>
<dbReference type="Proteomes" id="UP001240447">
    <property type="component" value="Unassembled WGS sequence"/>
</dbReference>